<gene>
    <name evidence="1" type="ORF">EWM59_13625</name>
</gene>
<dbReference type="RefSeq" id="WP_130021531.1">
    <property type="nucleotide sequence ID" value="NZ_SEWF01000018.1"/>
</dbReference>
<dbReference type="OrthoDB" id="1489153at2"/>
<keyword evidence="2" id="KW-1185">Reference proteome</keyword>
<dbReference type="InterPro" id="IPR055015">
    <property type="entry name" value="GCX_COOH"/>
</dbReference>
<evidence type="ECO:0000313" key="2">
    <source>
        <dbReference type="Proteomes" id="UP000293162"/>
    </source>
</evidence>
<name>A0A4Q5LZG3_9BACT</name>
<evidence type="ECO:0000313" key="1">
    <source>
        <dbReference type="EMBL" id="RYU95085.1"/>
    </source>
</evidence>
<dbReference type="NCBIfam" id="NF045639">
    <property type="entry name" value="GCX_COOH"/>
    <property type="match status" value="1"/>
</dbReference>
<reference evidence="1 2" key="1">
    <citation type="submission" date="2019-02" db="EMBL/GenBank/DDBJ databases">
        <title>Bacterial novel species Emticicia sp. 17J42-9 isolated from soil.</title>
        <authorList>
            <person name="Jung H.-Y."/>
        </authorList>
    </citation>
    <scope>NUCLEOTIDE SEQUENCE [LARGE SCALE GENOMIC DNA]</scope>
    <source>
        <strain evidence="1 2">17J42-9</strain>
    </source>
</reference>
<evidence type="ECO:0008006" key="3">
    <source>
        <dbReference type="Google" id="ProtNLM"/>
    </source>
</evidence>
<dbReference type="Proteomes" id="UP000293162">
    <property type="component" value="Unassembled WGS sequence"/>
</dbReference>
<comment type="caution">
    <text evidence="1">The sequence shown here is derived from an EMBL/GenBank/DDBJ whole genome shotgun (WGS) entry which is preliminary data.</text>
</comment>
<organism evidence="1 2">
    <name type="scientific">Emticicia agri</name>
    <dbReference type="NCBI Taxonomy" id="2492393"/>
    <lineage>
        <taxon>Bacteria</taxon>
        <taxon>Pseudomonadati</taxon>
        <taxon>Bacteroidota</taxon>
        <taxon>Cytophagia</taxon>
        <taxon>Cytophagales</taxon>
        <taxon>Leadbetterellaceae</taxon>
        <taxon>Emticicia</taxon>
    </lineage>
</organism>
<accession>A0A4Q5LZG3</accession>
<proteinExistence type="predicted"/>
<sequence>MKKPILLIILIIAVVVYPAFSQRIFKDVAQGTDNARVFSSGSFISGDTLFFVASNINTWGYNFKYYQTNGTPAATKKLRYKPEIEHHNFGQGSLFYKFNNTIYGLNHGILFKIKGDSLQHIKGIGTNFLMNFFELNNELHFLICNWSENKFQFWKISILNEEPILYHYIDVPDSFSTQDGFYLNNKYYHGLATPSGNYLISTDGTASGTYLIQNKNFGLYNYQKIGNKIYYPRENTGPNWYRLKLWRTQADSASTIKVLKAIDADTNYSVYNLFKFNNDLYFTSSCNNQYRISKLDTTTLDVSHISNSLNGVNETIVKNNKIHYYTWQYNTLNFYENSGSIASENLLFTIPDQGSSQIKFFIGNTNYYVSQQVQSANGFEDEVTYWVYDGLILKKINDLKPALATGLFMNAVGVVGNIFYFSASDGQHGYELWRTDGTAAGTHILKDINENPASSLAKPLFSVGNYLYFMADDISHGNELWRTDGTNTSLYADLNSSIQNNSHVASSDFRCSVIYGSSYIADLNFKFYQFTPDGNMKSLDFLPIYYLSIPHEYKNLLYFMGNDGNLWSTDCTIAGTKKAVHLDSTGYGTGFSGISDLIKVDSLLYFTSNNGSILWRTNGKKNGTVKLFSFATGLTGSVYPNYLIPYASDRIFYFQRLSDYSTSNYELWASDGTIAGTRKLPADNLFRVMGTLNNRIYFIANSSFDLWQSDGTLAGTQQFDERFFSGAMRLRDKLYLLRPEGYNLEYFEIDKNNTIQYLNMVEAPTNLHNTSFSDFYKLDERFILNIIKDTDTREDHFYITDGNKENIKKAFVLKKSNPIVGDYEFILHKNKFYFSATDTLKGQELWIWDFECPDGYTIRDAITKDSTIIYGKNIWGQSSISNNKTVTYDAKNGITLQPGFEAPKGAVFKTKLVGCANNTSNTIEDNNLNTNEPLVKINTATTYPQLMDFLYYFPNKALKEIYERAQQNKSLPISWEIVTEKDIYRLDLKIGFNTIKGFLPKMK</sequence>
<dbReference type="EMBL" id="SEWF01000018">
    <property type="protein sequence ID" value="RYU95085.1"/>
    <property type="molecule type" value="Genomic_DNA"/>
</dbReference>
<dbReference type="AlphaFoldDB" id="A0A4Q5LZG3"/>
<protein>
    <recommendedName>
        <fullName evidence="3">DUF5050 domain-containing protein</fullName>
    </recommendedName>
</protein>